<dbReference type="PANTHER" id="PTHR11592:SF78">
    <property type="entry name" value="GLUTATHIONE PEROXIDASE"/>
    <property type="match status" value="1"/>
</dbReference>
<dbReference type="PROSITE" id="PS51257">
    <property type="entry name" value="PROKAR_LIPOPROTEIN"/>
    <property type="match status" value="1"/>
</dbReference>
<dbReference type="InterPro" id="IPR036249">
    <property type="entry name" value="Thioredoxin-like_sf"/>
</dbReference>
<dbReference type="PRINTS" id="PR01011">
    <property type="entry name" value="GLUTPROXDASE"/>
</dbReference>
<organism evidence="7 8">
    <name type="scientific">Engelhardtia mirabilis</name>
    <dbReference type="NCBI Taxonomy" id="2528011"/>
    <lineage>
        <taxon>Bacteria</taxon>
        <taxon>Pseudomonadati</taxon>
        <taxon>Planctomycetota</taxon>
        <taxon>Planctomycetia</taxon>
        <taxon>Planctomycetia incertae sedis</taxon>
        <taxon>Engelhardtia</taxon>
    </lineage>
</organism>
<dbReference type="InterPro" id="IPR013766">
    <property type="entry name" value="Thioredoxin_domain"/>
</dbReference>
<dbReference type="RefSeq" id="WP_145062394.1">
    <property type="nucleotide sequence ID" value="NZ_CP036287.1"/>
</dbReference>
<keyword evidence="3 5" id="KW-0560">Oxidoreductase</keyword>
<evidence type="ECO:0000259" key="6">
    <source>
        <dbReference type="PROSITE" id="PS51352"/>
    </source>
</evidence>
<dbReference type="Pfam" id="PF00255">
    <property type="entry name" value="GSHPx"/>
    <property type="match status" value="1"/>
</dbReference>
<evidence type="ECO:0000313" key="7">
    <source>
        <dbReference type="EMBL" id="QDU65610.1"/>
    </source>
</evidence>
<comment type="similarity">
    <text evidence="1 5">Belongs to the glutathione peroxidase family.</text>
</comment>
<reference evidence="7 8" key="1">
    <citation type="submission" date="2019-02" db="EMBL/GenBank/DDBJ databases">
        <title>Deep-cultivation of Planctomycetes and their phenomic and genomic characterization uncovers novel biology.</title>
        <authorList>
            <person name="Wiegand S."/>
            <person name="Jogler M."/>
            <person name="Boedeker C."/>
            <person name="Pinto D."/>
            <person name="Vollmers J."/>
            <person name="Rivas-Marin E."/>
            <person name="Kohn T."/>
            <person name="Peeters S.H."/>
            <person name="Heuer A."/>
            <person name="Rast P."/>
            <person name="Oberbeckmann S."/>
            <person name="Bunk B."/>
            <person name="Jeske O."/>
            <person name="Meyerdierks A."/>
            <person name="Storesund J.E."/>
            <person name="Kallscheuer N."/>
            <person name="Luecker S."/>
            <person name="Lage O.M."/>
            <person name="Pohl T."/>
            <person name="Merkel B.J."/>
            <person name="Hornburger P."/>
            <person name="Mueller R.-W."/>
            <person name="Bruemmer F."/>
            <person name="Labrenz M."/>
            <person name="Spormann A.M."/>
            <person name="Op den Camp H."/>
            <person name="Overmann J."/>
            <person name="Amann R."/>
            <person name="Jetten M.S.M."/>
            <person name="Mascher T."/>
            <person name="Medema M.H."/>
            <person name="Devos D.P."/>
            <person name="Kaster A.-K."/>
            <person name="Ovreas L."/>
            <person name="Rohde M."/>
            <person name="Galperin M.Y."/>
            <person name="Jogler C."/>
        </authorList>
    </citation>
    <scope>NUCLEOTIDE SEQUENCE [LARGE SCALE GENOMIC DNA]</scope>
    <source>
        <strain evidence="7 8">Pla133</strain>
    </source>
</reference>
<accession>A0A518BF45</accession>
<dbReference type="PROSITE" id="PS51352">
    <property type="entry name" value="THIOREDOXIN_2"/>
    <property type="match status" value="1"/>
</dbReference>
<dbReference type="PROSITE" id="PS51355">
    <property type="entry name" value="GLUTATHIONE_PEROXID_3"/>
    <property type="match status" value="1"/>
</dbReference>
<dbReference type="Gene3D" id="3.40.30.10">
    <property type="entry name" value="Glutaredoxin"/>
    <property type="match status" value="1"/>
</dbReference>
<keyword evidence="8" id="KW-1185">Reference proteome</keyword>
<dbReference type="EMBL" id="CP036287">
    <property type="protein sequence ID" value="QDU65610.1"/>
    <property type="molecule type" value="Genomic_DNA"/>
</dbReference>
<dbReference type="GO" id="GO:0004601">
    <property type="term" value="F:peroxidase activity"/>
    <property type="evidence" value="ECO:0007669"/>
    <property type="project" value="UniProtKB-KW"/>
</dbReference>
<evidence type="ECO:0000256" key="3">
    <source>
        <dbReference type="ARBA" id="ARBA00023002"/>
    </source>
</evidence>
<dbReference type="SUPFAM" id="SSF52833">
    <property type="entry name" value="Thioredoxin-like"/>
    <property type="match status" value="1"/>
</dbReference>
<name>A0A518BF45_9BACT</name>
<evidence type="ECO:0000256" key="5">
    <source>
        <dbReference type="RuleBase" id="RU000499"/>
    </source>
</evidence>
<keyword evidence="2 5" id="KW-0575">Peroxidase</keyword>
<dbReference type="AlphaFoldDB" id="A0A518BF45"/>
<gene>
    <name evidence="7" type="primary">gpx1</name>
    <name evidence="7" type="ORF">Pla133_06750</name>
</gene>
<evidence type="ECO:0000313" key="8">
    <source>
        <dbReference type="Proteomes" id="UP000316921"/>
    </source>
</evidence>
<dbReference type="PIRSF" id="PIRSF000303">
    <property type="entry name" value="Glutathion_perox"/>
    <property type="match status" value="1"/>
</dbReference>
<feature type="active site" evidence="4">
    <location>
        <position position="77"/>
    </location>
</feature>
<dbReference type="GO" id="GO:0034599">
    <property type="term" value="P:cellular response to oxidative stress"/>
    <property type="evidence" value="ECO:0007669"/>
    <property type="project" value="TreeGrafter"/>
</dbReference>
<dbReference type="InterPro" id="IPR000889">
    <property type="entry name" value="Glutathione_peroxidase"/>
</dbReference>
<evidence type="ECO:0000256" key="1">
    <source>
        <dbReference type="ARBA" id="ARBA00006926"/>
    </source>
</evidence>
<protein>
    <recommendedName>
        <fullName evidence="5">Glutathione peroxidase</fullName>
    </recommendedName>
</protein>
<dbReference type="PANTHER" id="PTHR11592">
    <property type="entry name" value="GLUTATHIONE PEROXIDASE"/>
    <property type="match status" value="1"/>
</dbReference>
<dbReference type="Proteomes" id="UP000316921">
    <property type="component" value="Chromosome"/>
</dbReference>
<evidence type="ECO:0000256" key="2">
    <source>
        <dbReference type="ARBA" id="ARBA00022559"/>
    </source>
</evidence>
<sequence>MPTQPKPRPLARLAGPLIAGLLVASCSGFFRDKTEVDQSAAEESLYSLSAESLAGQPAPLSAWDGQVTLVVNVASKCGFTPQYEGLQELQETYGERGFSVLAFPSNDFGGQEPGTADEIQTFCAQNYAVTFPLFAKVATKGDDQSPVYAHLGGATGTLPGWNFCKYLVGRDGQVIAFYDSRTKPTADELTEAIEAALAG</sequence>
<proteinExistence type="inferred from homology"/>
<dbReference type="KEGG" id="pbap:Pla133_06750"/>
<dbReference type="CDD" id="cd00340">
    <property type="entry name" value="GSH_Peroxidase"/>
    <property type="match status" value="1"/>
</dbReference>
<evidence type="ECO:0000256" key="4">
    <source>
        <dbReference type="PIRSR" id="PIRSR000303-1"/>
    </source>
</evidence>
<feature type="domain" description="Thioredoxin" evidence="6">
    <location>
        <begin position="39"/>
        <end position="198"/>
    </location>
</feature>